<dbReference type="InterPro" id="IPR009078">
    <property type="entry name" value="Ferritin-like_SF"/>
</dbReference>
<dbReference type="Pfam" id="PF00210">
    <property type="entry name" value="Ferritin"/>
    <property type="match status" value="1"/>
</dbReference>
<gene>
    <name evidence="6" type="ORF">ENW83_05670</name>
</gene>
<dbReference type="GO" id="GO:0008198">
    <property type="term" value="F:ferrous iron binding"/>
    <property type="evidence" value="ECO:0007669"/>
    <property type="project" value="TreeGrafter"/>
</dbReference>
<evidence type="ECO:0000256" key="4">
    <source>
        <dbReference type="ARBA" id="ARBA00023004"/>
    </source>
</evidence>
<dbReference type="CDD" id="cd01055">
    <property type="entry name" value="Nonheme_Ferritin"/>
    <property type="match status" value="1"/>
</dbReference>
<keyword evidence="2" id="KW-0479">Metal-binding</keyword>
<dbReference type="PANTHER" id="PTHR11431">
    <property type="entry name" value="FERRITIN"/>
    <property type="match status" value="1"/>
</dbReference>
<dbReference type="GO" id="GO:0005829">
    <property type="term" value="C:cytosol"/>
    <property type="evidence" value="ECO:0007669"/>
    <property type="project" value="TreeGrafter"/>
</dbReference>
<evidence type="ECO:0000313" key="6">
    <source>
        <dbReference type="EMBL" id="HGZ60670.1"/>
    </source>
</evidence>
<dbReference type="PROSITE" id="PS50905">
    <property type="entry name" value="FERRITIN_LIKE"/>
    <property type="match status" value="1"/>
</dbReference>
<reference evidence="6" key="1">
    <citation type="journal article" date="2020" name="mSystems">
        <title>Genome- and Community-Level Interaction Insights into Carbon Utilization and Element Cycling Functions of Hydrothermarchaeota in Hydrothermal Sediment.</title>
        <authorList>
            <person name="Zhou Z."/>
            <person name="Liu Y."/>
            <person name="Xu W."/>
            <person name="Pan J."/>
            <person name="Luo Z.H."/>
            <person name="Li M."/>
        </authorList>
    </citation>
    <scope>NUCLEOTIDE SEQUENCE [LARGE SCALE GENOMIC DNA]</scope>
    <source>
        <strain evidence="6">SpSt-885</strain>
    </source>
</reference>
<keyword evidence="3" id="KW-0560">Oxidoreductase</keyword>
<keyword evidence="4" id="KW-0408">Iron</keyword>
<dbReference type="InterPro" id="IPR041719">
    <property type="entry name" value="Ferritin_prok"/>
</dbReference>
<dbReference type="InterPro" id="IPR001519">
    <property type="entry name" value="Ferritin"/>
</dbReference>
<dbReference type="PANTHER" id="PTHR11431:SF127">
    <property type="entry name" value="BACTERIAL NON-HEME FERRITIN"/>
    <property type="match status" value="1"/>
</dbReference>
<dbReference type="InterPro" id="IPR008331">
    <property type="entry name" value="Ferritin_DPS_dom"/>
</dbReference>
<proteinExistence type="predicted"/>
<organism evidence="6">
    <name type="scientific">Fervidicoccus fontis</name>
    <dbReference type="NCBI Taxonomy" id="683846"/>
    <lineage>
        <taxon>Archaea</taxon>
        <taxon>Thermoproteota</taxon>
        <taxon>Thermoprotei</taxon>
        <taxon>Fervidicoccales</taxon>
        <taxon>Fervidicoccaceae</taxon>
        <taxon>Fervidicoccus</taxon>
    </lineage>
</organism>
<accession>A0A7J3SM18</accession>
<dbReference type="GO" id="GO:0042802">
    <property type="term" value="F:identical protein binding"/>
    <property type="evidence" value="ECO:0007669"/>
    <property type="project" value="UniProtKB-ARBA"/>
</dbReference>
<dbReference type="GO" id="GO:0004322">
    <property type="term" value="F:ferroxidase activity"/>
    <property type="evidence" value="ECO:0007669"/>
    <property type="project" value="TreeGrafter"/>
</dbReference>
<dbReference type="FunFam" id="1.20.1260.10:FF:000001">
    <property type="entry name" value="Non-heme ferritin"/>
    <property type="match status" value="1"/>
</dbReference>
<dbReference type="InterPro" id="IPR012347">
    <property type="entry name" value="Ferritin-like"/>
</dbReference>
<protein>
    <submittedName>
        <fullName evidence="6">Ferritin</fullName>
    </submittedName>
</protein>
<name>A0A7J3SM18_9CREN</name>
<dbReference type="GO" id="GO:0006826">
    <property type="term" value="P:iron ion transport"/>
    <property type="evidence" value="ECO:0007669"/>
    <property type="project" value="InterPro"/>
</dbReference>
<dbReference type="Gene3D" id="1.20.1260.10">
    <property type="match status" value="1"/>
</dbReference>
<comment type="caution">
    <text evidence="6">The sequence shown here is derived from an EMBL/GenBank/DDBJ whole genome shotgun (WGS) entry which is preliminary data.</text>
</comment>
<dbReference type="AlphaFoldDB" id="A0A7J3SM18"/>
<dbReference type="EMBL" id="DTLS01000162">
    <property type="protein sequence ID" value="HGZ60670.1"/>
    <property type="molecule type" value="Genomic_DNA"/>
</dbReference>
<dbReference type="SUPFAM" id="SSF47240">
    <property type="entry name" value="Ferritin-like"/>
    <property type="match status" value="1"/>
</dbReference>
<feature type="domain" description="Ferritin-like diiron" evidence="5">
    <location>
        <begin position="1"/>
        <end position="144"/>
    </location>
</feature>
<evidence type="ECO:0000256" key="2">
    <source>
        <dbReference type="ARBA" id="ARBA00022723"/>
    </source>
</evidence>
<sequence>MKTELVEALNKQINQELRNAYLYFAMQAYFDSKSLGGFANYFKVQAKEELEHATKIYNFLISRGERVRFFNIESAEKEWGSILEVAKGFLEAERDNTEKIWELVDLAKKEGDKATETFLQWFVNEQIEEEKNAMELLAKVEMIKDNPAALLALDRILAERK</sequence>
<dbReference type="InterPro" id="IPR009040">
    <property type="entry name" value="Ferritin-like_diiron"/>
</dbReference>
<evidence type="ECO:0000256" key="3">
    <source>
        <dbReference type="ARBA" id="ARBA00023002"/>
    </source>
</evidence>
<evidence type="ECO:0000256" key="1">
    <source>
        <dbReference type="ARBA" id="ARBA00022434"/>
    </source>
</evidence>
<dbReference type="GO" id="GO:0008199">
    <property type="term" value="F:ferric iron binding"/>
    <property type="evidence" value="ECO:0007669"/>
    <property type="project" value="InterPro"/>
</dbReference>
<dbReference type="GO" id="GO:0006879">
    <property type="term" value="P:intracellular iron ion homeostasis"/>
    <property type="evidence" value="ECO:0007669"/>
    <property type="project" value="UniProtKB-KW"/>
</dbReference>
<keyword evidence="1" id="KW-0409">Iron storage</keyword>
<evidence type="ECO:0000259" key="5">
    <source>
        <dbReference type="PROSITE" id="PS50905"/>
    </source>
</evidence>